<reference evidence="3 4" key="1">
    <citation type="journal article" date="2014" name="Int. J. Syst. Evol. Microbiol.">
        <title>Complete genome sequence of Corynebacterium casei LMG S-19264T (=DSM 44701T), isolated from a smear-ripened cheese.</title>
        <authorList>
            <consortium name="US DOE Joint Genome Institute (JGI-PGF)"/>
            <person name="Walter F."/>
            <person name="Albersmeier A."/>
            <person name="Kalinowski J."/>
            <person name="Ruckert C."/>
        </authorList>
    </citation>
    <scope>NUCLEOTIDE SEQUENCE [LARGE SCALE GENOMIC DNA]</scope>
    <source>
        <strain evidence="3 4">CGMCC 1.15295</strain>
    </source>
</reference>
<dbReference type="RefSeq" id="WP_188606500.1">
    <property type="nucleotide sequence ID" value="NZ_BMIC01000005.1"/>
</dbReference>
<name>A0A8J2TR37_9FLAO</name>
<dbReference type="PANTHER" id="PTHR46268">
    <property type="entry name" value="STRESS RESPONSE PROTEIN NHAX"/>
    <property type="match status" value="1"/>
</dbReference>
<dbReference type="Gene3D" id="3.40.50.620">
    <property type="entry name" value="HUPs"/>
    <property type="match status" value="2"/>
</dbReference>
<organism evidence="3 4">
    <name type="scientific">Aquaticitalea lipolytica</name>
    <dbReference type="NCBI Taxonomy" id="1247562"/>
    <lineage>
        <taxon>Bacteria</taxon>
        <taxon>Pseudomonadati</taxon>
        <taxon>Bacteroidota</taxon>
        <taxon>Flavobacteriia</taxon>
        <taxon>Flavobacteriales</taxon>
        <taxon>Flavobacteriaceae</taxon>
        <taxon>Aquaticitalea</taxon>
    </lineage>
</organism>
<dbReference type="CDD" id="cd00293">
    <property type="entry name" value="USP-like"/>
    <property type="match status" value="2"/>
</dbReference>
<gene>
    <name evidence="3" type="primary">uspA</name>
    <name evidence="3" type="ORF">GCM10011531_22640</name>
</gene>
<dbReference type="AlphaFoldDB" id="A0A8J2TR37"/>
<feature type="domain" description="UspA" evidence="2">
    <location>
        <begin position="224"/>
        <end position="272"/>
    </location>
</feature>
<dbReference type="SUPFAM" id="SSF52402">
    <property type="entry name" value="Adenine nucleotide alpha hydrolases-like"/>
    <property type="match status" value="2"/>
</dbReference>
<dbReference type="Proteomes" id="UP000598120">
    <property type="component" value="Unassembled WGS sequence"/>
</dbReference>
<evidence type="ECO:0000313" key="4">
    <source>
        <dbReference type="Proteomes" id="UP000598120"/>
    </source>
</evidence>
<dbReference type="InterPro" id="IPR014729">
    <property type="entry name" value="Rossmann-like_a/b/a_fold"/>
</dbReference>
<comment type="similarity">
    <text evidence="1">Belongs to the universal stress protein A family.</text>
</comment>
<keyword evidence="4" id="KW-1185">Reference proteome</keyword>
<protein>
    <submittedName>
        <fullName evidence="3">Universal stress protein UspA</fullName>
    </submittedName>
</protein>
<accession>A0A8J2TR37</accession>
<dbReference type="PRINTS" id="PR01438">
    <property type="entry name" value="UNVRSLSTRESS"/>
</dbReference>
<sequence>MKKILVPTDFSKEAENALKVAAQLAKKHDCEIYLLHMLELPLQEVDALSTHSALPEAMFFMKLAHQRFEEVMASEFLDGIIVHETVKANNTFSSVIDTCHENNVDMIVMGSHGASGFKEMFIGSNAEKVVRTSDIPVLVIKNEHANFTVDNFVFASDFKKDNKETYKQAVDFAKSFNAKIHLLMVNTANSFSTTEESNKRIKAFIKDYTFDNYTINIYNDETVEKGILNFSKMIDADLIGISTHGRQGIAHFFNGSISEDLVNHAKRPVITFKI</sequence>
<dbReference type="InterPro" id="IPR006015">
    <property type="entry name" value="Universal_stress_UspA"/>
</dbReference>
<evidence type="ECO:0000313" key="3">
    <source>
        <dbReference type="EMBL" id="GFZ90476.1"/>
    </source>
</evidence>
<evidence type="ECO:0000256" key="1">
    <source>
        <dbReference type="ARBA" id="ARBA00008791"/>
    </source>
</evidence>
<dbReference type="PANTHER" id="PTHR46268:SF6">
    <property type="entry name" value="UNIVERSAL STRESS PROTEIN UP12"/>
    <property type="match status" value="1"/>
</dbReference>
<evidence type="ECO:0000259" key="2">
    <source>
        <dbReference type="Pfam" id="PF00582"/>
    </source>
</evidence>
<dbReference type="Pfam" id="PF00582">
    <property type="entry name" value="Usp"/>
    <property type="match status" value="2"/>
</dbReference>
<dbReference type="EMBL" id="BMIC01000005">
    <property type="protein sequence ID" value="GFZ90476.1"/>
    <property type="molecule type" value="Genomic_DNA"/>
</dbReference>
<proteinExistence type="inferred from homology"/>
<feature type="domain" description="UspA" evidence="2">
    <location>
        <begin position="1"/>
        <end position="141"/>
    </location>
</feature>
<dbReference type="InterPro" id="IPR006016">
    <property type="entry name" value="UspA"/>
</dbReference>
<comment type="caution">
    <text evidence="3">The sequence shown here is derived from an EMBL/GenBank/DDBJ whole genome shotgun (WGS) entry which is preliminary data.</text>
</comment>